<dbReference type="FunFam" id="3.40.50.300:FF:000011">
    <property type="entry name" value="Putative ABC transporter ATP-binding component"/>
    <property type="match status" value="1"/>
</dbReference>
<dbReference type="PANTHER" id="PTHR19211:SF123">
    <property type="entry name" value="ABC TRANSPORTER"/>
    <property type="match status" value="1"/>
</dbReference>
<dbReference type="PROSITE" id="PS50893">
    <property type="entry name" value="ABC_TRANSPORTER_2"/>
    <property type="match status" value="2"/>
</dbReference>
<dbReference type="InterPro" id="IPR003593">
    <property type="entry name" value="AAA+_ATPase"/>
</dbReference>
<sequence>MHASLHLSGVAASFGARPLFAGLDLVLAAGDVTALVGPNGAGKTTLLRIVAGVHQPDAGSVRFAPPDATVGYLPQAVPSAAESILQYAARRTGVAEAQRAFEHAAEALAGADGAADERYDQTLARWLALGGADLETRLAQVVAGLELDVALDRPLGSLSGGQAARAALASILVSRYDVLLLDEPTNNLDADGLAALTGFVAEVNAPVLIASHDRAFLDAVATSVLELDEAQQQVNHYAGGWSDYRAAKTAARQQAEKAYGDYTDQRTALIEQARRKTEWAGKGRAKAAKLGPGMKLEKKYREDRARRMDQRAARVRDAVERLDEVEQPRKEWQLQFAIRSAPPSAEVVTTLDSVIARNGDFTIGPLTAQVLRGDRVALVGANGSGKTTLLQALLGERPVASGRISWGTRVQLGVLDQARAGIAGERSLVDEVAASLSETDAGAVRTLLAKFGLGPDHIARACDSLSLGERTRAALAVLQGRAVNVLVLDEPTNHLDAAAIDQLQEALLAFDGTLFIVTHDRALLDALAPSVVWRFSRSEQVGSVRPDA</sequence>
<dbReference type="GO" id="GO:0016887">
    <property type="term" value="F:ATP hydrolysis activity"/>
    <property type="evidence" value="ECO:0007669"/>
    <property type="project" value="InterPro"/>
</dbReference>
<dbReference type="CDD" id="cd03221">
    <property type="entry name" value="ABCF_EF-3"/>
    <property type="match status" value="2"/>
</dbReference>
<keyword evidence="3" id="KW-0067">ATP-binding</keyword>
<evidence type="ECO:0000259" key="4">
    <source>
        <dbReference type="PROSITE" id="PS50893"/>
    </source>
</evidence>
<dbReference type="Pfam" id="PF00005">
    <property type="entry name" value="ABC_tran"/>
    <property type="match status" value="2"/>
</dbReference>
<dbReference type="InterPro" id="IPR027417">
    <property type="entry name" value="P-loop_NTPase"/>
</dbReference>
<reference evidence="5 6" key="1">
    <citation type="submission" date="2018-02" db="EMBL/GenBank/DDBJ databases">
        <authorList>
            <person name="Cohen D.B."/>
            <person name="Kent A.D."/>
        </authorList>
    </citation>
    <scope>NUCLEOTIDE SEQUENCE [LARGE SCALE GENOMIC DNA]</scope>
    <source>
        <strain evidence="5">1</strain>
    </source>
</reference>
<keyword evidence="1" id="KW-0677">Repeat</keyword>
<keyword evidence="2" id="KW-0547">Nucleotide-binding</keyword>
<dbReference type="OrthoDB" id="5592724at2"/>
<accession>A0A2N9JI27</accession>
<proteinExistence type="predicted"/>
<feature type="domain" description="ABC transporter" evidence="4">
    <location>
        <begin position="348"/>
        <end position="548"/>
    </location>
</feature>
<name>A0A2N9JI27_9ACTN</name>
<dbReference type="InterPro" id="IPR050611">
    <property type="entry name" value="ABCF"/>
</dbReference>
<dbReference type="EMBL" id="LT985188">
    <property type="protein sequence ID" value="SPD87725.1"/>
    <property type="molecule type" value="Genomic_DNA"/>
</dbReference>
<dbReference type="Proteomes" id="UP000238164">
    <property type="component" value="Chromosome 1"/>
</dbReference>
<gene>
    <name evidence="5" type="ORF">MPLG2_2695</name>
</gene>
<evidence type="ECO:0000313" key="6">
    <source>
        <dbReference type="Proteomes" id="UP000238164"/>
    </source>
</evidence>
<dbReference type="Gene3D" id="3.40.50.300">
    <property type="entry name" value="P-loop containing nucleotide triphosphate hydrolases"/>
    <property type="match status" value="2"/>
</dbReference>
<organism evidence="5 6">
    <name type="scientific">Micropruina glycogenica</name>
    <dbReference type="NCBI Taxonomy" id="75385"/>
    <lineage>
        <taxon>Bacteria</taxon>
        <taxon>Bacillati</taxon>
        <taxon>Actinomycetota</taxon>
        <taxon>Actinomycetes</taxon>
        <taxon>Propionibacteriales</taxon>
        <taxon>Nocardioidaceae</taxon>
        <taxon>Micropruina</taxon>
    </lineage>
</organism>
<evidence type="ECO:0000256" key="3">
    <source>
        <dbReference type="ARBA" id="ARBA00022840"/>
    </source>
</evidence>
<dbReference type="RefSeq" id="WP_105186405.1">
    <property type="nucleotide sequence ID" value="NZ_BAAAGO010000031.1"/>
</dbReference>
<keyword evidence="6" id="KW-1185">Reference proteome</keyword>
<evidence type="ECO:0000256" key="1">
    <source>
        <dbReference type="ARBA" id="ARBA00022737"/>
    </source>
</evidence>
<dbReference type="PROSITE" id="PS00211">
    <property type="entry name" value="ABC_TRANSPORTER_1"/>
    <property type="match status" value="1"/>
</dbReference>
<dbReference type="KEGG" id="mgg:MPLG2_2695"/>
<protein>
    <submittedName>
        <fullName evidence="5">Putative ABC transporter</fullName>
    </submittedName>
</protein>
<dbReference type="InterPro" id="IPR003439">
    <property type="entry name" value="ABC_transporter-like_ATP-bd"/>
</dbReference>
<dbReference type="PANTHER" id="PTHR19211">
    <property type="entry name" value="ATP-BINDING TRANSPORT PROTEIN-RELATED"/>
    <property type="match status" value="1"/>
</dbReference>
<dbReference type="GO" id="GO:0005524">
    <property type="term" value="F:ATP binding"/>
    <property type="evidence" value="ECO:0007669"/>
    <property type="project" value="UniProtKB-KW"/>
</dbReference>
<dbReference type="AlphaFoldDB" id="A0A2N9JI27"/>
<dbReference type="InterPro" id="IPR017871">
    <property type="entry name" value="ABC_transporter-like_CS"/>
</dbReference>
<dbReference type="SMART" id="SM00382">
    <property type="entry name" value="AAA"/>
    <property type="match status" value="2"/>
</dbReference>
<evidence type="ECO:0000313" key="5">
    <source>
        <dbReference type="EMBL" id="SPD87725.1"/>
    </source>
</evidence>
<evidence type="ECO:0000256" key="2">
    <source>
        <dbReference type="ARBA" id="ARBA00022741"/>
    </source>
</evidence>
<feature type="domain" description="ABC transporter" evidence="4">
    <location>
        <begin position="5"/>
        <end position="254"/>
    </location>
</feature>
<dbReference type="SUPFAM" id="SSF52540">
    <property type="entry name" value="P-loop containing nucleoside triphosphate hydrolases"/>
    <property type="match status" value="2"/>
</dbReference>